<reference evidence="2" key="1">
    <citation type="submission" date="2022-08" db="EMBL/GenBank/DDBJ databases">
        <title>Genomic characterization and comparative genomic analysis of a strain of klebsiella michiganensis carrying blaKPC-2 isolated from the blood of children with very preterm bloodstream infection.</title>
        <authorList>
            <person name="Zhang N."/>
        </authorList>
    </citation>
    <scope>NUCLEOTIDE SEQUENCE</scope>
    <source>
        <strain evidence="2">BSI-KPN166</strain>
    </source>
</reference>
<feature type="transmembrane region" description="Helical" evidence="1">
    <location>
        <begin position="30"/>
        <end position="48"/>
    </location>
</feature>
<protein>
    <submittedName>
        <fullName evidence="2">Uncharacterized protein</fullName>
    </submittedName>
</protein>
<name>A0AAX3CUH3_9ENTR</name>
<evidence type="ECO:0000256" key="1">
    <source>
        <dbReference type="SAM" id="Phobius"/>
    </source>
</evidence>
<evidence type="ECO:0000313" key="2">
    <source>
        <dbReference type="EMBL" id="UWZ75385.1"/>
    </source>
</evidence>
<keyword evidence="1" id="KW-0472">Membrane</keyword>
<organism evidence="2 3">
    <name type="scientific">Klebsiella michiganensis</name>
    <dbReference type="NCBI Taxonomy" id="1134687"/>
    <lineage>
        <taxon>Bacteria</taxon>
        <taxon>Pseudomonadati</taxon>
        <taxon>Pseudomonadota</taxon>
        <taxon>Gammaproteobacteria</taxon>
        <taxon>Enterobacterales</taxon>
        <taxon>Enterobacteriaceae</taxon>
        <taxon>Klebsiella/Raoultella group</taxon>
        <taxon>Klebsiella</taxon>
    </lineage>
</organism>
<evidence type="ECO:0000313" key="3">
    <source>
        <dbReference type="Proteomes" id="UP001060345"/>
    </source>
</evidence>
<dbReference type="RefSeq" id="WP_158510854.1">
    <property type="nucleotide sequence ID" value="NZ_CABGLD010000019.1"/>
</dbReference>
<accession>A0AAX3CUH3</accession>
<dbReference type="EMBL" id="CP102103">
    <property type="protein sequence ID" value="UWZ75385.1"/>
    <property type="molecule type" value="Genomic_DNA"/>
</dbReference>
<keyword evidence="1" id="KW-0812">Transmembrane</keyword>
<keyword evidence="1" id="KW-1133">Transmembrane helix</keyword>
<dbReference type="AlphaFoldDB" id="A0AAX3CUH3"/>
<proteinExistence type="predicted"/>
<sequence length="53" mass="5838">MKEHRNPGSSVKTGCISLHKRQKAKTDTKTVTILMNPAVGWVLVFAQISRMAA</sequence>
<gene>
    <name evidence="2" type="ORF">NP224_06585</name>
</gene>
<dbReference type="Proteomes" id="UP001060345">
    <property type="component" value="Chromosome"/>
</dbReference>